<sequence>MTSTPDSSFDWREAKARHIARVDALTRDHLSRRSRGQRHPVWDFIFEYYPVKPGQLRRWSPGIGVDLPGATAKDISHLKFFTLDGDDATDSPASKEPTDTASGTARMDVSAYVDKRGKTVAYIGNLLRSTRANPAHFDCFGLHEWAMVYRQPEHRHPEPLRLGQAGTDEVVESHAVRCTHFDAFRFFTPDAVPLNEFAPTRETQPHCEQMGCLHANMDLYKWATKLGEAVPGDLWLDTFELACSARELDMRAAPYDLQDWGFDPIRIETPEGKAEYVRQQREISARADVLRGRLLEVVDVALSRQ</sequence>
<evidence type="ECO:0000313" key="4">
    <source>
        <dbReference type="Proteomes" id="UP000595198"/>
    </source>
</evidence>
<gene>
    <name evidence="1" type="ORF">I6G95_09905</name>
    <name evidence="2" type="ORF">I6H48_10455</name>
</gene>
<evidence type="ECO:0000313" key="1">
    <source>
        <dbReference type="EMBL" id="QPR30503.1"/>
    </source>
</evidence>
<keyword evidence="4" id="KW-1185">Reference proteome</keyword>
<dbReference type="AlphaFoldDB" id="A0AB37GFB6"/>
<proteinExistence type="predicted"/>
<organism evidence="1 3">
    <name type="scientific">Corynebacterium amycolatum</name>
    <dbReference type="NCBI Taxonomy" id="43765"/>
    <lineage>
        <taxon>Bacteria</taxon>
        <taxon>Bacillati</taxon>
        <taxon>Actinomycetota</taxon>
        <taxon>Actinomycetes</taxon>
        <taxon>Mycobacteriales</taxon>
        <taxon>Corynebacteriaceae</taxon>
        <taxon>Corynebacterium</taxon>
    </lineage>
</organism>
<accession>A0AB37GFB6</accession>
<dbReference type="RefSeq" id="WP_197914502.1">
    <property type="nucleotide sequence ID" value="NZ_CP065628.1"/>
</dbReference>
<dbReference type="EMBL" id="CP065628">
    <property type="protein sequence ID" value="QPR30503.1"/>
    <property type="molecule type" value="Genomic_DNA"/>
</dbReference>
<protein>
    <submittedName>
        <fullName evidence="1">3-methyladenine DNA glycosylase</fullName>
    </submittedName>
</protein>
<dbReference type="EMBL" id="CP066023">
    <property type="protein sequence ID" value="QQB82339.1"/>
    <property type="molecule type" value="Genomic_DNA"/>
</dbReference>
<evidence type="ECO:0000313" key="3">
    <source>
        <dbReference type="Proteomes" id="UP000594774"/>
    </source>
</evidence>
<evidence type="ECO:0000313" key="2">
    <source>
        <dbReference type="EMBL" id="QQB82339.1"/>
    </source>
</evidence>
<name>A0AB37GFB6_CORAY</name>
<dbReference type="Proteomes" id="UP000594774">
    <property type="component" value="Chromosome"/>
</dbReference>
<reference evidence="3 4" key="1">
    <citation type="submission" date="2020-12" db="EMBL/GenBank/DDBJ databases">
        <title>FDA dAtabase for Regulatory Grade micrObial Sequences (FDA-ARGOS): Supporting development and validation of Infectious Disease Dx tests.</title>
        <authorList>
            <person name="Sproer C."/>
            <person name="Gronow S."/>
            <person name="Severitt S."/>
            <person name="Schroder I."/>
            <person name="Tallon L."/>
            <person name="Sadzewicz L."/>
            <person name="Zhao X."/>
            <person name="Boylan J."/>
            <person name="Ott S."/>
            <person name="Bowen H."/>
            <person name="Vavikolanu K."/>
            <person name="Mehta A."/>
            <person name="Aluvathingal J."/>
            <person name="Nadendla S."/>
            <person name="Lowell S."/>
            <person name="Myers T."/>
            <person name="Yan Y."/>
            <person name="Sichtig H."/>
        </authorList>
    </citation>
    <scope>NUCLEOTIDE SEQUENCE [LARGE SCALE GENOMIC DNA]</scope>
    <source>
        <strain evidence="1 3">FDAARGOS_938</strain>
        <strain evidence="2 4">FDAARGOS_991</strain>
    </source>
</reference>
<dbReference type="Proteomes" id="UP000595198">
    <property type="component" value="Chromosome"/>
</dbReference>